<sequence length="171" mass="19041">MTRRRKAILSTVGALLGAIAVLAVVGSVRDTHVVTVTRSTDADKDVLWKLWADVPARPEWDKGLEYIELDGPFEAGSTGTVKVEGQDPVDYEVVAVHPKERYTDRFNSLPWTHTDWHHEIEPNADGGYDVTWRLETRGPLSLFTLPVLKAIFGEEIPTAVDEYVALAESRS</sequence>
<evidence type="ECO:0000313" key="1">
    <source>
        <dbReference type="EMBL" id="MDA2809014.1"/>
    </source>
</evidence>
<name>A0ABT4TXL0_9ACTN</name>
<gene>
    <name evidence="1" type="ORF">O4J56_00020</name>
</gene>
<protein>
    <submittedName>
        <fullName evidence="1">SRPBCC family protein</fullName>
    </submittedName>
</protein>
<reference evidence="1 2" key="1">
    <citation type="submission" date="2023-01" db="EMBL/GenBank/DDBJ databases">
        <title>Draft genome sequence of Nocardiopsis sp. RSe5-2 isolated from halophytes.</title>
        <authorList>
            <person name="Duangmal K."/>
            <person name="Chantavorakit T."/>
        </authorList>
    </citation>
    <scope>NUCLEOTIDE SEQUENCE [LARGE SCALE GENOMIC DNA]</scope>
    <source>
        <strain evidence="1 2">RSe5-2</strain>
    </source>
</reference>
<accession>A0ABT4TXL0</accession>
<dbReference type="RefSeq" id="WP_270682923.1">
    <property type="nucleotide sequence ID" value="NZ_JAQFWQ010000001.1"/>
</dbReference>
<proteinExistence type="predicted"/>
<dbReference type="SUPFAM" id="SSF55961">
    <property type="entry name" value="Bet v1-like"/>
    <property type="match status" value="1"/>
</dbReference>
<keyword evidence="2" id="KW-1185">Reference proteome</keyword>
<comment type="caution">
    <text evidence="1">The sequence shown here is derived from an EMBL/GenBank/DDBJ whole genome shotgun (WGS) entry which is preliminary data.</text>
</comment>
<dbReference type="InterPro" id="IPR019587">
    <property type="entry name" value="Polyketide_cyclase/dehydratase"/>
</dbReference>
<dbReference type="Pfam" id="PF10604">
    <property type="entry name" value="Polyketide_cyc2"/>
    <property type="match status" value="1"/>
</dbReference>
<dbReference type="EMBL" id="JAQFWQ010000001">
    <property type="protein sequence ID" value="MDA2809014.1"/>
    <property type="molecule type" value="Genomic_DNA"/>
</dbReference>
<dbReference type="Gene3D" id="3.30.530.20">
    <property type="match status" value="1"/>
</dbReference>
<dbReference type="Proteomes" id="UP001527866">
    <property type="component" value="Unassembled WGS sequence"/>
</dbReference>
<organism evidence="1 2">
    <name type="scientific">Nocardiopsis endophytica</name>
    <dbReference type="NCBI Taxonomy" id="3018445"/>
    <lineage>
        <taxon>Bacteria</taxon>
        <taxon>Bacillati</taxon>
        <taxon>Actinomycetota</taxon>
        <taxon>Actinomycetes</taxon>
        <taxon>Streptosporangiales</taxon>
        <taxon>Nocardiopsidaceae</taxon>
        <taxon>Nocardiopsis</taxon>
    </lineage>
</organism>
<dbReference type="InterPro" id="IPR023393">
    <property type="entry name" value="START-like_dom_sf"/>
</dbReference>
<evidence type="ECO:0000313" key="2">
    <source>
        <dbReference type="Proteomes" id="UP001527866"/>
    </source>
</evidence>